<reference evidence="2 3" key="1">
    <citation type="journal article" date="2021" name="Nat. Plants">
        <title>The Taxus genome provides insights into paclitaxel biosynthesis.</title>
        <authorList>
            <person name="Xiong X."/>
            <person name="Gou J."/>
            <person name="Liao Q."/>
            <person name="Li Y."/>
            <person name="Zhou Q."/>
            <person name="Bi G."/>
            <person name="Li C."/>
            <person name="Du R."/>
            <person name="Wang X."/>
            <person name="Sun T."/>
            <person name="Guo L."/>
            <person name="Liang H."/>
            <person name="Lu P."/>
            <person name="Wu Y."/>
            <person name="Zhang Z."/>
            <person name="Ro D.K."/>
            <person name="Shang Y."/>
            <person name="Huang S."/>
            <person name="Yan J."/>
        </authorList>
    </citation>
    <scope>NUCLEOTIDE SEQUENCE [LARGE SCALE GENOMIC DNA]</scope>
    <source>
        <strain evidence="2">Ta-2019</strain>
    </source>
</reference>
<keyword evidence="1" id="KW-0472">Membrane</keyword>
<keyword evidence="1" id="KW-1133">Transmembrane helix</keyword>
<keyword evidence="1" id="KW-0812">Transmembrane</keyword>
<accession>A0AA38CUW1</accession>
<evidence type="ECO:0000313" key="3">
    <source>
        <dbReference type="Proteomes" id="UP000824469"/>
    </source>
</evidence>
<protein>
    <submittedName>
        <fullName evidence="2">Uncharacterized protein</fullName>
    </submittedName>
</protein>
<proteinExistence type="predicted"/>
<keyword evidence="3" id="KW-1185">Reference proteome</keyword>
<sequence length="58" mass="6142">MEREPPTSPYGSVRFKRASWSMASRLTVLIIITLPGGNLSIGIAISTMVVGLGPCIVP</sequence>
<gene>
    <name evidence="2" type="ORF">KI387_009496</name>
</gene>
<evidence type="ECO:0000256" key="1">
    <source>
        <dbReference type="SAM" id="Phobius"/>
    </source>
</evidence>
<comment type="caution">
    <text evidence="2">The sequence shown here is derived from an EMBL/GenBank/DDBJ whole genome shotgun (WGS) entry which is preliminary data.</text>
</comment>
<dbReference type="AlphaFoldDB" id="A0AA38CUW1"/>
<name>A0AA38CUW1_TAXCH</name>
<feature type="transmembrane region" description="Helical" evidence="1">
    <location>
        <begin position="26"/>
        <end position="52"/>
    </location>
</feature>
<dbReference type="EMBL" id="JAHRHJ020000008">
    <property type="protein sequence ID" value="KAH9305092.1"/>
    <property type="molecule type" value="Genomic_DNA"/>
</dbReference>
<dbReference type="Proteomes" id="UP000824469">
    <property type="component" value="Unassembled WGS sequence"/>
</dbReference>
<organism evidence="2 3">
    <name type="scientific">Taxus chinensis</name>
    <name type="common">Chinese yew</name>
    <name type="synonym">Taxus wallichiana var. chinensis</name>
    <dbReference type="NCBI Taxonomy" id="29808"/>
    <lineage>
        <taxon>Eukaryota</taxon>
        <taxon>Viridiplantae</taxon>
        <taxon>Streptophyta</taxon>
        <taxon>Embryophyta</taxon>
        <taxon>Tracheophyta</taxon>
        <taxon>Spermatophyta</taxon>
        <taxon>Pinopsida</taxon>
        <taxon>Pinidae</taxon>
        <taxon>Conifers II</taxon>
        <taxon>Cupressales</taxon>
        <taxon>Taxaceae</taxon>
        <taxon>Taxus</taxon>
    </lineage>
</organism>
<evidence type="ECO:0000313" key="2">
    <source>
        <dbReference type="EMBL" id="KAH9305092.1"/>
    </source>
</evidence>
<feature type="non-terminal residue" evidence="2">
    <location>
        <position position="58"/>
    </location>
</feature>